<dbReference type="EMBL" id="CCYA01000253">
    <property type="protein sequence ID" value="CEH16915.1"/>
    <property type="molecule type" value="Genomic_DNA"/>
</dbReference>
<feature type="compositionally biased region" description="Low complexity" evidence="2">
    <location>
        <begin position="552"/>
        <end position="567"/>
    </location>
</feature>
<name>A0A0P1BLA7_9BASI</name>
<evidence type="ECO:0000259" key="3">
    <source>
        <dbReference type="PROSITE" id="PS50089"/>
    </source>
</evidence>
<keyword evidence="1" id="KW-0862">Zinc</keyword>
<protein>
    <submittedName>
        <fullName evidence="5">Predicted E3 ubiquitin ligase</fullName>
    </submittedName>
</protein>
<evidence type="ECO:0000313" key="5">
    <source>
        <dbReference type="EMBL" id="CEH16915.1"/>
    </source>
</evidence>
<feature type="region of interest" description="Disordered" evidence="2">
    <location>
        <begin position="602"/>
        <end position="623"/>
    </location>
</feature>
<feature type="compositionally biased region" description="Polar residues" evidence="2">
    <location>
        <begin position="698"/>
        <end position="707"/>
    </location>
</feature>
<keyword evidence="1" id="KW-0863">Zinc-finger</keyword>
<evidence type="ECO:0000313" key="6">
    <source>
        <dbReference type="Proteomes" id="UP000054845"/>
    </source>
</evidence>
<feature type="domain" description="RING-type" evidence="3">
    <location>
        <begin position="366"/>
        <end position="419"/>
    </location>
</feature>
<accession>A0A0P1BLA7</accession>
<dbReference type="GO" id="GO:0008270">
    <property type="term" value="F:zinc ion binding"/>
    <property type="evidence" value="ECO:0007669"/>
    <property type="project" value="UniProtKB-KW"/>
</dbReference>
<feature type="compositionally biased region" description="Low complexity" evidence="2">
    <location>
        <begin position="76"/>
        <end position="110"/>
    </location>
</feature>
<feature type="region of interest" description="Disordered" evidence="2">
    <location>
        <begin position="679"/>
        <end position="718"/>
    </location>
</feature>
<dbReference type="OrthoDB" id="250836at2759"/>
<dbReference type="InterPro" id="IPR001841">
    <property type="entry name" value="Znf_RING"/>
</dbReference>
<feature type="compositionally biased region" description="Polar residues" evidence="2">
    <location>
        <begin position="241"/>
        <end position="261"/>
    </location>
</feature>
<dbReference type="PROSITE" id="PS50103">
    <property type="entry name" value="ZF_C3H1"/>
    <property type="match status" value="2"/>
</dbReference>
<evidence type="ECO:0000256" key="1">
    <source>
        <dbReference type="PROSITE-ProRule" id="PRU00723"/>
    </source>
</evidence>
<feature type="region of interest" description="Disordered" evidence="2">
    <location>
        <begin position="239"/>
        <end position="274"/>
    </location>
</feature>
<dbReference type="InterPro" id="IPR000571">
    <property type="entry name" value="Znf_CCCH"/>
</dbReference>
<feature type="zinc finger region" description="C3H1-type" evidence="1">
    <location>
        <begin position="211"/>
        <end position="233"/>
    </location>
</feature>
<dbReference type="AlphaFoldDB" id="A0A0P1BLA7"/>
<dbReference type="SMART" id="SM00356">
    <property type="entry name" value="ZnF_C3H1"/>
    <property type="match status" value="2"/>
</dbReference>
<feature type="region of interest" description="Disordered" evidence="2">
    <location>
        <begin position="978"/>
        <end position="1001"/>
    </location>
</feature>
<evidence type="ECO:0000259" key="4">
    <source>
        <dbReference type="PROSITE" id="PS50103"/>
    </source>
</evidence>
<keyword evidence="6" id="KW-1185">Reference proteome</keyword>
<proteinExistence type="predicted"/>
<organism evidence="5 6">
    <name type="scientific">Ceraceosorus bombacis</name>
    <dbReference type="NCBI Taxonomy" id="401625"/>
    <lineage>
        <taxon>Eukaryota</taxon>
        <taxon>Fungi</taxon>
        <taxon>Dikarya</taxon>
        <taxon>Basidiomycota</taxon>
        <taxon>Ustilaginomycotina</taxon>
        <taxon>Exobasidiomycetes</taxon>
        <taxon>Ceraceosorales</taxon>
        <taxon>Ceraceosoraceae</taxon>
        <taxon>Ceraceosorus</taxon>
    </lineage>
</organism>
<feature type="region of interest" description="Disordered" evidence="2">
    <location>
        <begin position="76"/>
        <end position="206"/>
    </location>
</feature>
<dbReference type="PROSITE" id="PS50089">
    <property type="entry name" value="ZF_RING_2"/>
    <property type="match status" value="1"/>
</dbReference>
<feature type="region of interest" description="Disordered" evidence="2">
    <location>
        <begin position="552"/>
        <end position="574"/>
    </location>
</feature>
<dbReference type="Proteomes" id="UP000054845">
    <property type="component" value="Unassembled WGS sequence"/>
</dbReference>
<evidence type="ECO:0000256" key="2">
    <source>
        <dbReference type="SAM" id="MobiDB-lite"/>
    </source>
</evidence>
<dbReference type="STRING" id="401625.A0A0P1BLA7"/>
<feature type="region of interest" description="Disordered" evidence="2">
    <location>
        <begin position="288"/>
        <end position="357"/>
    </location>
</feature>
<keyword evidence="5" id="KW-0436">Ligase</keyword>
<reference evidence="5 6" key="1">
    <citation type="submission" date="2014-09" db="EMBL/GenBank/DDBJ databases">
        <authorList>
            <person name="Magalhaes I.L.F."/>
            <person name="Oliveira U."/>
            <person name="Santos F.R."/>
            <person name="Vidigal T.H.D.A."/>
            <person name="Brescovit A.D."/>
            <person name="Santos A.J."/>
        </authorList>
    </citation>
    <scope>NUCLEOTIDE SEQUENCE [LARGE SCALE GENOMIC DNA]</scope>
</reference>
<feature type="domain" description="C3H1-type" evidence="4">
    <location>
        <begin position="211"/>
        <end position="233"/>
    </location>
</feature>
<feature type="compositionally biased region" description="Low complexity" evidence="2">
    <location>
        <begin position="181"/>
        <end position="194"/>
    </location>
</feature>
<dbReference type="SUPFAM" id="SSF57850">
    <property type="entry name" value="RING/U-box"/>
    <property type="match status" value="1"/>
</dbReference>
<dbReference type="GO" id="GO:0016874">
    <property type="term" value="F:ligase activity"/>
    <property type="evidence" value="ECO:0007669"/>
    <property type="project" value="UniProtKB-KW"/>
</dbReference>
<feature type="compositionally biased region" description="Polar residues" evidence="2">
    <location>
        <begin position="638"/>
        <end position="657"/>
    </location>
</feature>
<feature type="domain" description="C3H1-type" evidence="4">
    <location>
        <begin position="448"/>
        <end position="488"/>
    </location>
</feature>
<keyword evidence="1" id="KW-0479">Metal-binding</keyword>
<feature type="zinc finger region" description="C3H1-type" evidence="1">
    <location>
        <begin position="448"/>
        <end position="488"/>
    </location>
</feature>
<feature type="region of interest" description="Disordered" evidence="2">
    <location>
        <begin position="638"/>
        <end position="665"/>
    </location>
</feature>
<sequence length="1091" mass="115070">MADTGLLPSSPAESEMQVPVFVSTSTAATSTSTAPAAAVPRAPSDMDMFLSEFMTPSLDDQFGATTTSFEDLLSEILGPSGSGSEPPVPLSTDRVAASSRSHASVSTAHAQGASFRPIAPLGTTRGRAALSRHQATSGIGSARAAASTLDAPSGTLTTQAAPPRSEPPSALTATELAVPDTSAPSSATAPATKPSSRRKKRNAPEGAADTLCKWLRTGYCARGRGCWYSHDFPDDEDAPLNSLSATSSTHQNTGQGSSVHPSAQDVVAMEASSSTSAVATHGAISTVQANAEAPSKPRSVGSETNQHNVGGVPCASTELGGIAGSTTHSPIGEASAAASGSFKHGSGPASAVQSRVDQSGEEPEVCLMCQNPLPEVAAMSPVCDHFACVPCWTTWRKSKGRKEKKSNVATNVHQCVLCREVCWYIIPTRERLRTGPEKDAFIANWLQEHSRTTCRHFQRTLRKTRAKYKLDRPDCPFGDQCQFAHELDPGSGIRQALGYNIVSAPRLKNNERKHGYNSYKVVVGPSSFSKGIDAEAGDGAPQETIPAQVEASAGTTATAAGDASVDTEPTGTDVPAADRLAGGDDGIWALTTLDSATDSTVTAAGNASVDPGPTETDIPAGDRLTIGDDGFWRLTTLESTNNSSADGVGTESATQAPTPMDVDAPGSIATTAAITDAQLSPSAQGAQDPDIIVGTATPPATASSPHNRPTAAPAAERTDYSQVMPDCFLSRELAKYHRAYMEGAISFDRAKALLHAAIFRASTRAVPRDLWSTQLGVVSTTLYAHLEQAGRMIPDAATRRRRLLQAAYLGEDIPQGSLGPNTVPDVPVARRKGRNLRRTRITHAAGHAQPRETTTVIDGGPAITALIEFAALELGDPLLWVPRILRIPTRQASDAAIDEDHGPKATCPPSNVTVMTQAVQVALTFVPRPVRIASHFGVPVNLSAPPVPAPLPPHIGSSAIQRWIEGLPPRVQRYLAARRPEYRPPDTENADPGPNQRNNNVREESFVKPVCFLWVSHLAEKFIRRHGSISARPGDAVWSSGHLAAHVKKFMALCKPLGNQHERGLTHRNSPTRQRVAVALVPPLRLYGDAS</sequence>